<proteinExistence type="predicted"/>
<reference evidence="1" key="1">
    <citation type="submission" date="2016-10" db="EMBL/GenBank/DDBJ databases">
        <title>Sequence of Gallionella enrichment culture.</title>
        <authorList>
            <person name="Poehlein A."/>
            <person name="Muehling M."/>
            <person name="Daniel R."/>
        </authorList>
    </citation>
    <scope>NUCLEOTIDE SEQUENCE</scope>
</reference>
<dbReference type="EMBL" id="MLJW01000375">
    <property type="protein sequence ID" value="OIQ88357.1"/>
    <property type="molecule type" value="Genomic_DNA"/>
</dbReference>
<dbReference type="GO" id="GO:0043571">
    <property type="term" value="P:maintenance of CRISPR repeat elements"/>
    <property type="evidence" value="ECO:0007669"/>
    <property type="project" value="InterPro"/>
</dbReference>
<comment type="caution">
    <text evidence="1">The sequence shown here is derived from an EMBL/GenBank/DDBJ whole genome shotgun (WGS) entry which is preliminary data.</text>
</comment>
<evidence type="ECO:0000313" key="1">
    <source>
        <dbReference type="EMBL" id="OIQ88357.1"/>
    </source>
</evidence>
<gene>
    <name evidence="1" type="ORF">GALL_297550</name>
</gene>
<dbReference type="Gene3D" id="3.30.70.2540">
    <property type="entry name" value="CRISPR-associated endoribonuclease Cas6/Csy4"/>
    <property type="match status" value="1"/>
</dbReference>
<accession>A0A1J5RJP2</accession>
<dbReference type="InterPro" id="IPR042564">
    <property type="entry name" value="CRISPR-Cas6/Csy4_sf"/>
</dbReference>
<dbReference type="GO" id="GO:0004519">
    <property type="term" value="F:endonuclease activity"/>
    <property type="evidence" value="ECO:0007669"/>
    <property type="project" value="InterPro"/>
</dbReference>
<dbReference type="AlphaFoldDB" id="A0A1J5RJP2"/>
<organism evidence="1">
    <name type="scientific">mine drainage metagenome</name>
    <dbReference type="NCBI Taxonomy" id="410659"/>
    <lineage>
        <taxon>unclassified sequences</taxon>
        <taxon>metagenomes</taxon>
        <taxon>ecological metagenomes</taxon>
    </lineage>
</organism>
<protein>
    <submittedName>
        <fullName evidence="1">CRISPR-associated protein (Cas_Csy4)</fullName>
    </submittedName>
</protein>
<name>A0A1J5RJP2_9ZZZZ</name>
<sequence length="195" mass="21411">MVPNFYFDIGVRGARREGFGSVCVDAVTQAMARMHPIFKERADTYAIDLPGLSEGPRLGRRLGHQLRVFAQESASANAIADALDADVRLRDLVVIGRVRMVDTATHAGPWAVLRRFRVAKRSEPLNRQRDLARAANLPFLMTRSRTNGHAYTLTLYREIVQQRGSAPNGQPNSYGLSGDVPVMLPVVEAVAMPGG</sequence>